<proteinExistence type="predicted"/>
<dbReference type="EMBL" id="VLKK01000008">
    <property type="protein sequence ID" value="TWH92808.1"/>
    <property type="molecule type" value="Genomic_DNA"/>
</dbReference>
<keyword evidence="2" id="KW-1185">Reference proteome</keyword>
<dbReference type="Gene3D" id="1.10.260.40">
    <property type="entry name" value="lambda repressor-like DNA-binding domains"/>
    <property type="match status" value="1"/>
</dbReference>
<dbReference type="InterPro" id="IPR010982">
    <property type="entry name" value="Lambda_DNA-bd_dom_sf"/>
</dbReference>
<protein>
    <recommendedName>
        <fullName evidence="3">DNA-binding protein</fullName>
    </recommendedName>
</protein>
<dbReference type="Proteomes" id="UP000316624">
    <property type="component" value="Unassembled WGS sequence"/>
</dbReference>
<sequence>MTIIGPQARAARILVQWPRAHVAQKADVSEDDLLAFETGAGTLDADADLRLQKVLESGGAVFLPEDEDGGVGVRLKFTAKDVRALDRMENEGGAYGSDDV</sequence>
<name>A0A562KBK9_SPHWJ</name>
<dbReference type="RefSeq" id="WP_031290738.1">
    <property type="nucleotide sequence ID" value="NZ_JACIIY010000007.1"/>
</dbReference>
<evidence type="ECO:0000313" key="1">
    <source>
        <dbReference type="EMBL" id="TWH92808.1"/>
    </source>
</evidence>
<organism evidence="1 2">
    <name type="scientific">Sphingobium wenxiniae (strain DSM 21828 / CGMCC 1.7748 / JZ-1)</name>
    <dbReference type="NCBI Taxonomy" id="595605"/>
    <lineage>
        <taxon>Bacteria</taxon>
        <taxon>Pseudomonadati</taxon>
        <taxon>Pseudomonadota</taxon>
        <taxon>Alphaproteobacteria</taxon>
        <taxon>Sphingomonadales</taxon>
        <taxon>Sphingomonadaceae</taxon>
        <taxon>Sphingobium</taxon>
    </lineage>
</organism>
<dbReference type="AlphaFoldDB" id="A0A562KBK9"/>
<gene>
    <name evidence="1" type="ORF">IQ35_02469</name>
</gene>
<accession>A0A562KBK9</accession>
<dbReference type="GO" id="GO:0003677">
    <property type="term" value="F:DNA binding"/>
    <property type="evidence" value="ECO:0007669"/>
    <property type="project" value="InterPro"/>
</dbReference>
<comment type="caution">
    <text evidence="1">The sequence shown here is derived from an EMBL/GenBank/DDBJ whole genome shotgun (WGS) entry which is preliminary data.</text>
</comment>
<reference evidence="1 2" key="1">
    <citation type="journal article" date="2015" name="Stand. Genomic Sci.">
        <title>Genomic Encyclopedia of Bacterial and Archaeal Type Strains, Phase III: the genomes of soil and plant-associated and newly described type strains.</title>
        <authorList>
            <person name="Whitman W.B."/>
            <person name="Woyke T."/>
            <person name="Klenk H.P."/>
            <person name="Zhou Y."/>
            <person name="Lilburn T.G."/>
            <person name="Beck B.J."/>
            <person name="De Vos P."/>
            <person name="Vandamme P."/>
            <person name="Eisen J.A."/>
            <person name="Garrity G."/>
            <person name="Hugenholtz P."/>
            <person name="Kyrpides N.C."/>
        </authorList>
    </citation>
    <scope>NUCLEOTIDE SEQUENCE [LARGE SCALE GENOMIC DNA]</scope>
    <source>
        <strain evidence="1 2">CGMCC 1.7748</strain>
    </source>
</reference>
<evidence type="ECO:0000313" key="2">
    <source>
        <dbReference type="Proteomes" id="UP000316624"/>
    </source>
</evidence>
<evidence type="ECO:0008006" key="3">
    <source>
        <dbReference type="Google" id="ProtNLM"/>
    </source>
</evidence>